<dbReference type="STRING" id="75913.A0A0K0F3V0"/>
<dbReference type="InterPro" id="IPR029526">
    <property type="entry name" value="PGBD"/>
</dbReference>
<feature type="domain" description="PiggyBac transposable element-derived protein" evidence="1">
    <location>
        <begin position="59"/>
        <end position="294"/>
    </location>
</feature>
<protein>
    <submittedName>
        <fullName evidence="3">DDE_Tnp_1_7 domain-containing protein</fullName>
    </submittedName>
</protein>
<dbReference type="WBParaSite" id="SVE_0348500.1">
    <property type="protein sequence ID" value="SVE_0348500.1"/>
    <property type="gene ID" value="SVE_0348500"/>
</dbReference>
<name>A0A0K0F3V0_STRVS</name>
<dbReference type="Proteomes" id="UP000035680">
    <property type="component" value="Unassembled WGS sequence"/>
</dbReference>
<dbReference type="Pfam" id="PF13843">
    <property type="entry name" value="DDE_Tnp_1_7"/>
    <property type="match status" value="1"/>
</dbReference>
<dbReference type="AlphaFoldDB" id="A0A0K0F3V0"/>
<sequence length="294" mass="33562">MSESNEVSDILTTKKKFCVNKIDKVGFDESVVENVKSNNDSFFLVISARKNCGLHKLIPIQDNLSSRRFNEIIISLRFENIGVTDQMKSKDKRFSVRWMEEYFNEILSNTYFSKFYTLDENLYRAKSRCQFLQYIPTKPDRIGLKTHVLASSSIRCVVAMKLCTGTRLNDNIIVIPNSGTDKFLGVNFCCDNCYSSLNLLKFLQSKSISFIGTLRLNRKEVDEDMDHCKTRELKSVKTKYIDGASLTSYKCKSNKTVLILSLIHEKVSIDPTTKKPNCVNAYNSLKGGVDVIDQ</sequence>
<accession>A0A0K0F3V0</accession>
<dbReference type="PANTHER" id="PTHR46599:SF3">
    <property type="entry name" value="PIGGYBAC TRANSPOSABLE ELEMENT-DERIVED PROTEIN 4"/>
    <property type="match status" value="1"/>
</dbReference>
<evidence type="ECO:0000313" key="2">
    <source>
        <dbReference type="Proteomes" id="UP000035680"/>
    </source>
</evidence>
<organism evidence="2 3">
    <name type="scientific">Strongyloides venezuelensis</name>
    <name type="common">Threadworm</name>
    <dbReference type="NCBI Taxonomy" id="75913"/>
    <lineage>
        <taxon>Eukaryota</taxon>
        <taxon>Metazoa</taxon>
        <taxon>Ecdysozoa</taxon>
        <taxon>Nematoda</taxon>
        <taxon>Chromadorea</taxon>
        <taxon>Rhabditida</taxon>
        <taxon>Tylenchina</taxon>
        <taxon>Panagrolaimomorpha</taxon>
        <taxon>Strongyloidoidea</taxon>
        <taxon>Strongyloididae</taxon>
        <taxon>Strongyloides</taxon>
    </lineage>
</organism>
<reference evidence="2" key="1">
    <citation type="submission" date="2014-07" db="EMBL/GenBank/DDBJ databases">
        <authorList>
            <person name="Martin A.A"/>
            <person name="De Silva N."/>
        </authorList>
    </citation>
    <scope>NUCLEOTIDE SEQUENCE</scope>
</reference>
<reference evidence="3" key="2">
    <citation type="submission" date="2015-08" db="UniProtKB">
        <authorList>
            <consortium name="WormBaseParasite"/>
        </authorList>
    </citation>
    <scope>IDENTIFICATION</scope>
</reference>
<proteinExistence type="predicted"/>
<evidence type="ECO:0000313" key="3">
    <source>
        <dbReference type="WBParaSite" id="SVE_0348500.1"/>
    </source>
</evidence>
<keyword evidence="2" id="KW-1185">Reference proteome</keyword>
<evidence type="ECO:0000259" key="1">
    <source>
        <dbReference type="Pfam" id="PF13843"/>
    </source>
</evidence>
<dbReference type="PANTHER" id="PTHR46599">
    <property type="entry name" value="PIGGYBAC TRANSPOSABLE ELEMENT-DERIVED PROTEIN 4"/>
    <property type="match status" value="1"/>
</dbReference>